<reference evidence="2 3" key="1">
    <citation type="journal article" date="2015" name="Genome Announc.">
        <title>Complete Genome Sequence and Annotation of Corynebacterium singulare DSM 44357, Isolated from a Human Semen Specimen.</title>
        <authorList>
            <person name="Merten M."/>
            <person name="Brinkrolf K."/>
            <person name="Albersmeier A."/>
            <person name="Kutter Y."/>
            <person name="Ruckert C."/>
            <person name="Tauch A."/>
        </authorList>
    </citation>
    <scope>NUCLEOTIDE SEQUENCE [LARGE SCALE GENOMIC DNA]</scope>
    <source>
        <strain evidence="2">IBS B52218</strain>
    </source>
</reference>
<keyword evidence="1" id="KW-0472">Membrane</keyword>
<feature type="transmembrane region" description="Helical" evidence="1">
    <location>
        <begin position="56"/>
        <end position="74"/>
    </location>
</feature>
<keyword evidence="1" id="KW-1133">Transmembrane helix</keyword>
<name>A0A0B6EWF8_9CORY</name>
<feature type="transmembrane region" description="Helical" evidence="1">
    <location>
        <begin position="103"/>
        <end position="126"/>
    </location>
</feature>
<protein>
    <submittedName>
        <fullName evidence="2">FtsX-like permease family</fullName>
    </submittedName>
</protein>
<dbReference type="Proteomes" id="UP000031890">
    <property type="component" value="Chromosome"/>
</dbReference>
<feature type="transmembrane region" description="Helical" evidence="1">
    <location>
        <begin position="549"/>
        <end position="567"/>
    </location>
</feature>
<feature type="transmembrane region" description="Helical" evidence="1">
    <location>
        <begin position="151"/>
        <end position="172"/>
    </location>
</feature>
<gene>
    <name evidence="2" type="ORF">CSING_08095</name>
</gene>
<dbReference type="GO" id="GO:0005886">
    <property type="term" value="C:plasma membrane"/>
    <property type="evidence" value="ECO:0007669"/>
    <property type="project" value="UniProtKB-SubCell"/>
</dbReference>
<feature type="transmembrane region" description="Helical" evidence="1">
    <location>
        <begin position="222"/>
        <end position="245"/>
    </location>
</feature>
<proteinExistence type="predicted"/>
<evidence type="ECO:0000313" key="3">
    <source>
        <dbReference type="Proteomes" id="UP000031890"/>
    </source>
</evidence>
<dbReference type="STRING" id="161899.CSING_08095"/>
<organism evidence="2 3">
    <name type="scientific">Corynebacterium singulare</name>
    <dbReference type="NCBI Taxonomy" id="161899"/>
    <lineage>
        <taxon>Bacteria</taxon>
        <taxon>Bacillati</taxon>
        <taxon>Actinomycetota</taxon>
        <taxon>Actinomycetes</taxon>
        <taxon>Mycobacteriales</taxon>
        <taxon>Corynebacteriaceae</taxon>
        <taxon>Corynebacterium</taxon>
    </lineage>
</organism>
<dbReference type="AlphaFoldDB" id="A0A0B6EWF8"/>
<dbReference type="EMBL" id="CP010827">
    <property type="protein sequence ID" value="AJI79138.1"/>
    <property type="molecule type" value="Genomic_DNA"/>
</dbReference>
<dbReference type="OrthoDB" id="4424121at2"/>
<feature type="transmembrane region" description="Helical" evidence="1">
    <location>
        <begin position="506"/>
        <end position="529"/>
    </location>
</feature>
<dbReference type="HOGENOM" id="CLU_465987_0_0_11"/>
<sequence>MKTMTPTAAYRRELSVTARPFIGGIVLAAVVIGTLVGTILYVAFSTGGSSDFKAGVTNMSLIAIIPAFAGVRLAHQNFIADHRNTVQALRILGIGRAFFTRHLLLQGACLALLASISAVVLGRLLATPLFKVILLGLNKQLPDHWGSPIDVAWSSLLVLVPLYLLGVGILNVDKVLAKTGDRGAATVGKSKSLVGLVGLVLAVVNIAAGIWCMVTTPPGPVVLIFVFTLPFLAVTLAGPFARALARWAAAAIKKVSGWSAPALGIRSSETVGTTSRVGLATALVAIPLAGFTGAQTSLWAANYVGSQNFQTVPVVVGQDSRLLEAQEADGVCEEIGDDCRGVVYWQPSDFESAGRTSVSMEKASDYSLAGSNDHVIGQLLSPAAPVKAHSPFYPDFMVPFSGISSESPVKPEWGLPVVAESASAPDHLRVESAQDWVRHVDMDSQIMYGPHGDGTAGFVPTAAYTLLAICLVLAVSVMGKRANLHAFFSPLRLLGRTQGAIQQAEFWAILFPYCVAMLTALLVGIWYTVAVHVAVSAYPGALLPYLPPGLWVLFVLVFLGTSATAFLPTPDKDERGADAP</sequence>
<dbReference type="KEGG" id="csx:CSING_08095"/>
<dbReference type="RefSeq" id="WP_042531223.1">
    <property type="nucleotide sequence ID" value="NZ_CP010827.1"/>
</dbReference>
<feature type="transmembrane region" description="Helical" evidence="1">
    <location>
        <begin position="193"/>
        <end position="216"/>
    </location>
</feature>
<keyword evidence="1" id="KW-0812">Transmembrane</keyword>
<evidence type="ECO:0000256" key="1">
    <source>
        <dbReference type="SAM" id="Phobius"/>
    </source>
</evidence>
<feature type="transmembrane region" description="Helical" evidence="1">
    <location>
        <begin position="21"/>
        <end position="44"/>
    </location>
</feature>
<accession>A0A0B6EWF8</accession>
<evidence type="ECO:0000313" key="2">
    <source>
        <dbReference type="EMBL" id="AJI79138.1"/>
    </source>
</evidence>